<dbReference type="InterPro" id="IPR036430">
    <property type="entry name" value="RNase_T2-like_sf"/>
</dbReference>
<comment type="caution">
    <text evidence="2">The sequence shown here is derived from an EMBL/GenBank/DDBJ whole genome shotgun (WGS) entry which is preliminary data.</text>
</comment>
<gene>
    <name evidence="2" type="ORF">J5N55_04595</name>
</gene>
<accession>A0AAW4J4S5</accession>
<evidence type="ECO:0000256" key="1">
    <source>
        <dbReference type="SAM" id="SignalP"/>
    </source>
</evidence>
<dbReference type="GO" id="GO:0003723">
    <property type="term" value="F:RNA binding"/>
    <property type="evidence" value="ECO:0007669"/>
    <property type="project" value="InterPro"/>
</dbReference>
<dbReference type="GO" id="GO:0033897">
    <property type="term" value="F:ribonuclease T2 activity"/>
    <property type="evidence" value="ECO:0007669"/>
    <property type="project" value="InterPro"/>
</dbReference>
<reference evidence="2" key="1">
    <citation type="submission" date="2021-03" db="EMBL/GenBank/DDBJ databases">
        <title>Acinetobacter spp. whole-genome sequenced from Terengganu.</title>
        <authorList>
            <person name="Mohd Rani F."/>
        </authorList>
    </citation>
    <scope>NUCLEOTIDE SEQUENCE</scope>
    <source>
        <strain evidence="2">AC1502</strain>
    </source>
</reference>
<dbReference type="Proteomes" id="UP000670925">
    <property type="component" value="Unassembled WGS sequence"/>
</dbReference>
<dbReference type="AlphaFoldDB" id="A0AAW4J4S5"/>
<dbReference type="EMBL" id="JAGFOT010000004">
    <property type="protein sequence ID" value="MBO3657369.1"/>
    <property type="molecule type" value="Genomic_DNA"/>
</dbReference>
<feature type="chain" id="PRO_5043767041" evidence="1">
    <location>
        <begin position="39"/>
        <end position="228"/>
    </location>
</feature>
<organism evidence="2 3">
    <name type="scientific">Acinetobacter haemolyticus</name>
    <dbReference type="NCBI Taxonomy" id="29430"/>
    <lineage>
        <taxon>Bacteria</taxon>
        <taxon>Pseudomonadati</taxon>
        <taxon>Pseudomonadota</taxon>
        <taxon>Gammaproteobacteria</taxon>
        <taxon>Moraxellales</taxon>
        <taxon>Moraxellaceae</taxon>
        <taxon>Acinetobacter</taxon>
    </lineage>
</organism>
<dbReference type="RefSeq" id="WP_004637841.1">
    <property type="nucleotide sequence ID" value="NZ_BKQF01000001.1"/>
</dbReference>
<protein>
    <submittedName>
        <fullName evidence="2">Ribonuclease I</fullName>
    </submittedName>
</protein>
<evidence type="ECO:0000313" key="2">
    <source>
        <dbReference type="EMBL" id="MBO3657369.1"/>
    </source>
</evidence>
<dbReference type="SUPFAM" id="SSF55895">
    <property type="entry name" value="Ribonuclease Rh-like"/>
    <property type="match status" value="1"/>
</dbReference>
<feature type="signal peptide" evidence="1">
    <location>
        <begin position="1"/>
        <end position="38"/>
    </location>
</feature>
<dbReference type="Gene3D" id="3.90.730.10">
    <property type="entry name" value="Ribonuclease T2-like"/>
    <property type="match status" value="1"/>
</dbReference>
<proteinExistence type="predicted"/>
<evidence type="ECO:0000313" key="3">
    <source>
        <dbReference type="Proteomes" id="UP000670925"/>
    </source>
</evidence>
<keyword evidence="1" id="KW-0732">Signal</keyword>
<name>A0AAW4J4S5_ACIHA</name>
<sequence length="228" mass="25653">MKFWYLMKSIDFLKRRFTRWVQALGCMLVLSFASSLYAASNQNLAGYILHVEMTPAVCALDSSKQKQRKCLEGYSLTISSLLPEVPVNRNCETKSSAALSPLQSTVVARVMPNETERVQLWQNVGGCVPMNASQYYRTIINFAERLKIPADLTSQNTISVQKENLRQQFTKLNPSLPANGIRFSCQSSRSDSILTEIRVCYHKNGQYKQCASHVVTGCPSEFTIKGSY</sequence>